<name>A0ABQ8UPM9_9EUKA</name>
<protein>
    <submittedName>
        <fullName evidence="2">Uncharacterized protein</fullName>
    </submittedName>
</protein>
<keyword evidence="3" id="KW-1185">Reference proteome</keyword>
<dbReference type="EMBL" id="JAPMOS010000009">
    <property type="protein sequence ID" value="KAJ4461111.1"/>
    <property type="molecule type" value="Genomic_DNA"/>
</dbReference>
<sequence>MFARSFQLLRNNPERDYHLLPRISAQITDFFLPGVPPALLGIIDADRWRETMHNLYVVLPRQFNLASCLFIRVPFCCIQNSESHFCQQYLATPCVPNRRQISRYLHREQVTYYRLRGVRITFFGVRDPVVVDWSRARLRTVTILTELHAKQHKMPTQPGVPLSQADLHDLFRRYSQRRPPRPLASTYVPFNDPLGLPTNLSAPSPTTGDPSFPSTPLPAFAAPTLSLDTPASPAAAPPVAPPVSTALPARERFVLGGADADDDEEMRELTPDGGRGGRRGLLDRLGLGWPRPRREPHVVIELG</sequence>
<gene>
    <name evidence="2" type="ORF">PAPYR_2561</name>
</gene>
<accession>A0ABQ8UPM9</accession>
<organism evidence="2 3">
    <name type="scientific">Paratrimastix pyriformis</name>
    <dbReference type="NCBI Taxonomy" id="342808"/>
    <lineage>
        <taxon>Eukaryota</taxon>
        <taxon>Metamonada</taxon>
        <taxon>Preaxostyla</taxon>
        <taxon>Paratrimastigidae</taxon>
        <taxon>Paratrimastix</taxon>
    </lineage>
</organism>
<reference evidence="2" key="1">
    <citation type="journal article" date="2022" name="bioRxiv">
        <title>Genomics of Preaxostyla Flagellates Illuminates Evolutionary Transitions and the Path Towards Mitochondrial Loss.</title>
        <authorList>
            <person name="Novak L.V.F."/>
            <person name="Treitli S.C."/>
            <person name="Pyrih J."/>
            <person name="Halakuc P."/>
            <person name="Pipaliya S.V."/>
            <person name="Vacek V."/>
            <person name="Brzon O."/>
            <person name="Soukal P."/>
            <person name="Eme L."/>
            <person name="Dacks J.B."/>
            <person name="Karnkowska A."/>
            <person name="Elias M."/>
            <person name="Hampl V."/>
        </authorList>
    </citation>
    <scope>NUCLEOTIDE SEQUENCE</scope>
    <source>
        <strain evidence="2">RCP-MX</strain>
    </source>
</reference>
<feature type="region of interest" description="Disordered" evidence="1">
    <location>
        <begin position="196"/>
        <end position="221"/>
    </location>
</feature>
<proteinExistence type="predicted"/>
<feature type="compositionally biased region" description="Polar residues" evidence="1">
    <location>
        <begin position="198"/>
        <end position="214"/>
    </location>
</feature>
<evidence type="ECO:0000256" key="1">
    <source>
        <dbReference type="SAM" id="MobiDB-lite"/>
    </source>
</evidence>
<comment type="caution">
    <text evidence="2">The sequence shown here is derived from an EMBL/GenBank/DDBJ whole genome shotgun (WGS) entry which is preliminary data.</text>
</comment>
<dbReference type="Proteomes" id="UP001141327">
    <property type="component" value="Unassembled WGS sequence"/>
</dbReference>
<feature type="region of interest" description="Disordered" evidence="1">
    <location>
        <begin position="259"/>
        <end position="281"/>
    </location>
</feature>
<evidence type="ECO:0000313" key="2">
    <source>
        <dbReference type="EMBL" id="KAJ4461111.1"/>
    </source>
</evidence>
<evidence type="ECO:0000313" key="3">
    <source>
        <dbReference type="Proteomes" id="UP001141327"/>
    </source>
</evidence>